<dbReference type="AlphaFoldDB" id="A0A4C1U442"/>
<evidence type="ECO:0000313" key="2">
    <source>
        <dbReference type="EMBL" id="GBP21092.1"/>
    </source>
</evidence>
<evidence type="ECO:0000256" key="1">
    <source>
        <dbReference type="SAM" id="MobiDB-lite"/>
    </source>
</evidence>
<feature type="compositionally biased region" description="Gly residues" evidence="1">
    <location>
        <begin position="56"/>
        <end position="68"/>
    </location>
</feature>
<dbReference type="EMBL" id="BGZK01000125">
    <property type="protein sequence ID" value="GBP21092.1"/>
    <property type="molecule type" value="Genomic_DNA"/>
</dbReference>
<proteinExistence type="predicted"/>
<protein>
    <submittedName>
        <fullName evidence="2">Uncharacterized protein</fullName>
    </submittedName>
</protein>
<reference evidence="2 3" key="1">
    <citation type="journal article" date="2019" name="Commun. Biol.">
        <title>The bagworm genome reveals a unique fibroin gene that provides high tensile strength.</title>
        <authorList>
            <person name="Kono N."/>
            <person name="Nakamura H."/>
            <person name="Ohtoshi R."/>
            <person name="Tomita M."/>
            <person name="Numata K."/>
            <person name="Arakawa K."/>
        </authorList>
    </citation>
    <scope>NUCLEOTIDE SEQUENCE [LARGE SCALE GENOMIC DNA]</scope>
</reference>
<dbReference type="Proteomes" id="UP000299102">
    <property type="component" value="Unassembled WGS sequence"/>
</dbReference>
<sequence length="105" mass="11586">MSFSEHAVRPTASTSGTLMSSLATRIVQKLSYLESDGRRNSGLGRGRYWNGERQLHGGGAAAAGQGGGRGERRGRKLQSGESTKADDCETELRYFDIRTWYSLWQ</sequence>
<comment type="caution">
    <text evidence="2">The sequence shown here is derived from an EMBL/GenBank/DDBJ whole genome shotgun (WGS) entry which is preliminary data.</text>
</comment>
<gene>
    <name evidence="2" type="ORF">EVAR_11123_1</name>
</gene>
<feature type="region of interest" description="Disordered" evidence="1">
    <location>
        <begin position="36"/>
        <end position="86"/>
    </location>
</feature>
<evidence type="ECO:0000313" key="3">
    <source>
        <dbReference type="Proteomes" id="UP000299102"/>
    </source>
</evidence>
<organism evidence="2 3">
    <name type="scientific">Eumeta variegata</name>
    <name type="common">Bagworm moth</name>
    <name type="synonym">Eumeta japonica</name>
    <dbReference type="NCBI Taxonomy" id="151549"/>
    <lineage>
        <taxon>Eukaryota</taxon>
        <taxon>Metazoa</taxon>
        <taxon>Ecdysozoa</taxon>
        <taxon>Arthropoda</taxon>
        <taxon>Hexapoda</taxon>
        <taxon>Insecta</taxon>
        <taxon>Pterygota</taxon>
        <taxon>Neoptera</taxon>
        <taxon>Endopterygota</taxon>
        <taxon>Lepidoptera</taxon>
        <taxon>Glossata</taxon>
        <taxon>Ditrysia</taxon>
        <taxon>Tineoidea</taxon>
        <taxon>Psychidae</taxon>
        <taxon>Oiketicinae</taxon>
        <taxon>Eumeta</taxon>
    </lineage>
</organism>
<keyword evidence="3" id="KW-1185">Reference proteome</keyword>
<name>A0A4C1U442_EUMVA</name>
<accession>A0A4C1U442</accession>